<dbReference type="InterPro" id="IPR029061">
    <property type="entry name" value="THDP-binding"/>
</dbReference>
<dbReference type="InterPro" id="IPR002880">
    <property type="entry name" value="Pyrv_Fd/Flavodoxin_OxRdtase_N"/>
</dbReference>
<dbReference type="RefSeq" id="WP_119785305.1">
    <property type="nucleotide sequence ID" value="NZ_QYUQ01000002.1"/>
</dbReference>
<keyword evidence="4" id="KW-1185">Reference proteome</keyword>
<dbReference type="AlphaFoldDB" id="A0A3A3G083"/>
<sequence length="1184" mass="127686">MRNVTLDDKYICENGSVLMSGIQALVRLPLLQRGIDRSAGLNTAGFISGYRGSPLGSYDLDLWRARKLLEKNDIVFQPGVNEDLAATAVWGTQMLATTPQANKDGVFAIWYGKGPGVDRSCDAFKHGNIAGTHPNGGVLIVAGDDHSGKSSTVAHQSEVALMHVGMPILAPSNVQDVIDFGLLGFAMSRYTGLYTGFKLCNETLEQTMTVEIGAHAKGPVFPDRGELPPEGIHNVATHVDRQRSEVVAKRYRWPLVEKFVRANGIDRVLIDAPVRKLGIVATGKAVQDVLQALKLLHLDAAGAAGLGISFYKLGCMFPVEREGLSEFAAGQAELLFVEEKEGLTENQAKTILYGRANAPLIVGKTDEDGTFMIPSDVQLEPIQLAIVIAERLRRLAVAADPVYACAKVLAQQMESVAAASPAGTVRTPYFCSGCPHNTGTRKPDGSYAAGGIGCHAMAMYSDDKMLPNTQMGGEGGHWYSLAKFSDMPHIFQNMGDGTYYHSGLLAVRGAVAAKVNITFKILFNDAVAMTGGQPVDGPLSVGDITRQVLAEGAVRCVVVTDNPGHYGSQSGLEAGVTVHHRDDYDSVQRTLREIKGVTVIVYEQTCAAEKRRRRKRGTYPDPAKRMFINSDVCEGCGDCSVKSNCVSVWPKETELGRKRQIDQSSCNKDYSCVKGFCPSFVTVLGAEPRKPERTSLSGDNIDGLPVPAIATLNDGVYNIMVSGIGGTGVVTVGALLAMAAHLEGKACSTFDMTGLSQKNGAVYSHVRIGAKVDDLGAQKLGIGEAHLALAFDAVAALSKEAVNTLAKDKSAVVVNARITPTPAFQRNPDLQIDQPLLVNSLGKLVGDGRLYDVDATGLGLALLGDSIAANLFMLGYASQKGLLPVSPEALGRAIEINAVSVEFNKTAFALGRLLAADPDRLEQKLVRSRPEPELEPLSKLEDILAHRVALLSAYQNPAYAQRYQRLVEKVASAEARIQPGSTALAVAVARNFAKLMAYKDEYEVGRLYSLPSFKQQLKENFAGEMKLRYNLAPPLFAKRDPLTGQLVKREFGSWVGHAFGLLARLKFLRGTAFDVFGYTEERRMERGLIDDYEAQLTMMAGVLTASNHAAAVEFAGLPAQIRGFGHIKEANVKKVRQIEPQILAKFRNPAQFASTAVKFVPLQRIDLARETQAGLENKPSTEKV</sequence>
<name>A0A3A3G083_9BURK</name>
<dbReference type="PROSITE" id="PS51379">
    <property type="entry name" value="4FE4S_FER_2"/>
    <property type="match status" value="1"/>
</dbReference>
<dbReference type="Gene3D" id="3.40.50.970">
    <property type="match status" value="1"/>
</dbReference>
<keyword evidence="1" id="KW-0560">Oxidoreductase</keyword>
<evidence type="ECO:0000256" key="1">
    <source>
        <dbReference type="ARBA" id="ARBA00023002"/>
    </source>
</evidence>
<dbReference type="InterPro" id="IPR051457">
    <property type="entry name" value="2-oxoacid:Fd_oxidoreductase"/>
</dbReference>
<dbReference type="InterPro" id="IPR019752">
    <property type="entry name" value="Pyrv/ketoisovalerate_OxRed_cat"/>
</dbReference>
<evidence type="ECO:0000313" key="4">
    <source>
        <dbReference type="Proteomes" id="UP000266327"/>
    </source>
</evidence>
<feature type="domain" description="4Fe-4S ferredoxin-type" evidence="2">
    <location>
        <begin position="624"/>
        <end position="655"/>
    </location>
</feature>
<comment type="caution">
    <text evidence="3">The sequence shown here is derived from an EMBL/GenBank/DDBJ whole genome shotgun (WGS) entry which is preliminary data.</text>
</comment>
<dbReference type="OrthoDB" id="9803617at2"/>
<keyword evidence="3" id="KW-0670">Pyruvate</keyword>
<organism evidence="3 4">
    <name type="scientific">Noviherbaspirillum sedimenti</name>
    <dbReference type="NCBI Taxonomy" id="2320865"/>
    <lineage>
        <taxon>Bacteria</taxon>
        <taxon>Pseudomonadati</taxon>
        <taxon>Pseudomonadota</taxon>
        <taxon>Betaproteobacteria</taxon>
        <taxon>Burkholderiales</taxon>
        <taxon>Oxalobacteraceae</taxon>
        <taxon>Noviherbaspirillum</taxon>
    </lineage>
</organism>
<dbReference type="NCBIfam" id="NF009589">
    <property type="entry name" value="PRK13030.1"/>
    <property type="match status" value="1"/>
</dbReference>
<dbReference type="PANTHER" id="PTHR48084:SF3">
    <property type="entry name" value="SUBUNIT OF PYRUVATE:FLAVODOXIN OXIDOREDUCTASE"/>
    <property type="match status" value="1"/>
</dbReference>
<dbReference type="GO" id="GO:0016903">
    <property type="term" value="F:oxidoreductase activity, acting on the aldehyde or oxo group of donors"/>
    <property type="evidence" value="ECO:0007669"/>
    <property type="project" value="InterPro"/>
</dbReference>
<dbReference type="Pfam" id="PF20169">
    <property type="entry name" value="DUF6537"/>
    <property type="match status" value="1"/>
</dbReference>
<dbReference type="SUPFAM" id="SSF53323">
    <property type="entry name" value="Pyruvate-ferredoxin oxidoreductase, PFOR, domain III"/>
    <property type="match status" value="1"/>
</dbReference>
<dbReference type="NCBIfam" id="NF009588">
    <property type="entry name" value="PRK13029.1"/>
    <property type="match status" value="1"/>
</dbReference>
<dbReference type="SUPFAM" id="SSF52518">
    <property type="entry name" value="Thiamin diphosphate-binding fold (THDP-binding)"/>
    <property type="match status" value="2"/>
</dbReference>
<protein>
    <submittedName>
        <fullName evidence="3">Indolepyruvate ferredoxin oxidoreductase family protein</fullName>
    </submittedName>
</protein>
<dbReference type="Proteomes" id="UP000266327">
    <property type="component" value="Unassembled WGS sequence"/>
</dbReference>
<evidence type="ECO:0000313" key="3">
    <source>
        <dbReference type="EMBL" id="RJG01843.1"/>
    </source>
</evidence>
<evidence type="ECO:0000259" key="2">
    <source>
        <dbReference type="PROSITE" id="PS51379"/>
    </source>
</evidence>
<accession>A0A3A3G083</accession>
<dbReference type="EMBL" id="QYUQ01000002">
    <property type="protein sequence ID" value="RJG01843.1"/>
    <property type="molecule type" value="Genomic_DNA"/>
</dbReference>
<gene>
    <name evidence="3" type="ORF">D3878_09830</name>
</gene>
<dbReference type="PANTHER" id="PTHR48084">
    <property type="entry name" value="2-OXOGLUTARATE OXIDOREDUCTASE SUBUNIT KORB-RELATED"/>
    <property type="match status" value="1"/>
</dbReference>
<proteinExistence type="predicted"/>
<dbReference type="InterPro" id="IPR017896">
    <property type="entry name" value="4Fe4S_Fe-S-bd"/>
</dbReference>
<dbReference type="InterPro" id="IPR046667">
    <property type="entry name" value="DUF6537"/>
</dbReference>
<dbReference type="CDD" id="cd07034">
    <property type="entry name" value="TPP_PYR_PFOR_IOR-alpha_like"/>
    <property type="match status" value="1"/>
</dbReference>
<dbReference type="Gene3D" id="3.40.920.10">
    <property type="entry name" value="Pyruvate-ferredoxin oxidoreductase, PFOR, domain III"/>
    <property type="match status" value="1"/>
</dbReference>
<dbReference type="Pfam" id="PF01558">
    <property type="entry name" value="POR"/>
    <property type="match status" value="1"/>
</dbReference>
<reference evidence="4" key="1">
    <citation type="submission" date="2018-09" db="EMBL/GenBank/DDBJ databases">
        <authorList>
            <person name="Zhu H."/>
        </authorList>
    </citation>
    <scope>NUCLEOTIDE SEQUENCE [LARGE SCALE GENOMIC DNA]</scope>
    <source>
        <strain evidence="4">K1S02-23</strain>
    </source>
</reference>
<dbReference type="InterPro" id="IPR002869">
    <property type="entry name" value="Pyrv_flavodox_OxRed_cen"/>
</dbReference>